<dbReference type="GO" id="GO:0015940">
    <property type="term" value="P:pantothenate biosynthetic process"/>
    <property type="evidence" value="ECO:0007669"/>
    <property type="project" value="UniProtKB-UniRule"/>
</dbReference>
<comment type="caution">
    <text evidence="10">The sequence shown here is derived from an EMBL/GenBank/DDBJ whole genome shotgun (WGS) entry which is preliminary data.</text>
</comment>
<feature type="binding site" evidence="8">
    <location>
        <begin position="30"/>
        <end position="37"/>
    </location>
    <ligand>
        <name>ATP</name>
        <dbReference type="ChEBI" id="CHEBI:30616"/>
    </ligand>
</feature>
<dbReference type="Gene3D" id="3.40.50.620">
    <property type="entry name" value="HUPs"/>
    <property type="match status" value="1"/>
</dbReference>
<keyword evidence="6 8" id="KW-0067">ATP-binding</keyword>
<dbReference type="HAMAP" id="MF_00158">
    <property type="entry name" value="PanC"/>
    <property type="match status" value="1"/>
</dbReference>
<gene>
    <name evidence="8" type="primary">panC</name>
    <name evidence="10" type="ORF">A6E14_04925</name>
</gene>
<keyword evidence="3 8" id="KW-0436">Ligase</keyword>
<evidence type="ECO:0000256" key="5">
    <source>
        <dbReference type="ARBA" id="ARBA00022741"/>
    </source>
</evidence>
<evidence type="ECO:0000256" key="3">
    <source>
        <dbReference type="ARBA" id="ARBA00022598"/>
    </source>
</evidence>
<dbReference type="EC" id="6.3.2.1" evidence="8"/>
<name>A0A1B9R2C3_9VIBR</name>
<dbReference type="Pfam" id="PF02569">
    <property type="entry name" value="Pantoate_ligase"/>
    <property type="match status" value="1"/>
</dbReference>
<dbReference type="UniPathway" id="UPA00028">
    <property type="reaction ID" value="UER00005"/>
</dbReference>
<evidence type="ECO:0000256" key="1">
    <source>
        <dbReference type="ARBA" id="ARBA00004990"/>
    </source>
</evidence>
<dbReference type="SUPFAM" id="SSF52374">
    <property type="entry name" value="Nucleotidylyl transferase"/>
    <property type="match status" value="1"/>
</dbReference>
<dbReference type="NCBIfam" id="TIGR00018">
    <property type="entry name" value="panC"/>
    <property type="match status" value="1"/>
</dbReference>
<dbReference type="GO" id="GO:0005524">
    <property type="term" value="F:ATP binding"/>
    <property type="evidence" value="ECO:0007669"/>
    <property type="project" value="UniProtKB-KW"/>
</dbReference>
<dbReference type="InterPro" id="IPR003721">
    <property type="entry name" value="Pantoate_ligase"/>
</dbReference>
<protein>
    <recommendedName>
        <fullName evidence="8">Pantothenate synthetase</fullName>
        <shortName evidence="8">PS</shortName>
        <ecNumber evidence="8">6.3.2.1</ecNumber>
    </recommendedName>
    <alternativeName>
        <fullName evidence="8">Pantoate--beta-alanine ligase</fullName>
    </alternativeName>
    <alternativeName>
        <fullName evidence="8">Pantoate-activating enzyme</fullName>
    </alternativeName>
</protein>
<evidence type="ECO:0000256" key="9">
    <source>
        <dbReference type="SAM" id="MobiDB-lite"/>
    </source>
</evidence>
<dbReference type="NCBIfam" id="TIGR00125">
    <property type="entry name" value="cyt_tran_rel"/>
    <property type="match status" value="1"/>
</dbReference>
<keyword evidence="8" id="KW-0963">Cytoplasm</keyword>
<dbReference type="CDD" id="cd00560">
    <property type="entry name" value="PanC"/>
    <property type="match status" value="1"/>
</dbReference>
<dbReference type="GO" id="GO:0004592">
    <property type="term" value="F:pantoate-beta-alanine ligase activity"/>
    <property type="evidence" value="ECO:0007669"/>
    <property type="project" value="UniProtKB-UniRule"/>
</dbReference>
<dbReference type="PANTHER" id="PTHR21299:SF1">
    <property type="entry name" value="PANTOATE--BETA-ALANINE LIGASE"/>
    <property type="match status" value="1"/>
</dbReference>
<comment type="subunit">
    <text evidence="8">Homodimer.</text>
</comment>
<dbReference type="Gene3D" id="3.30.1300.10">
    <property type="entry name" value="Pantoate-beta-alanine ligase, C-terminal domain"/>
    <property type="match status" value="1"/>
</dbReference>
<dbReference type="InterPro" id="IPR004821">
    <property type="entry name" value="Cyt_trans-like"/>
</dbReference>
<comment type="catalytic activity">
    <reaction evidence="7 8">
        <text>(R)-pantoate + beta-alanine + ATP = (R)-pantothenate + AMP + diphosphate + H(+)</text>
        <dbReference type="Rhea" id="RHEA:10912"/>
        <dbReference type="ChEBI" id="CHEBI:15378"/>
        <dbReference type="ChEBI" id="CHEBI:15980"/>
        <dbReference type="ChEBI" id="CHEBI:29032"/>
        <dbReference type="ChEBI" id="CHEBI:30616"/>
        <dbReference type="ChEBI" id="CHEBI:33019"/>
        <dbReference type="ChEBI" id="CHEBI:57966"/>
        <dbReference type="ChEBI" id="CHEBI:456215"/>
        <dbReference type="EC" id="6.3.2.1"/>
    </reaction>
</comment>
<comment type="function">
    <text evidence="8">Catalyzes the condensation of pantoate with beta-alanine in an ATP-dependent reaction via a pantoyl-adenylate intermediate.</text>
</comment>
<proteinExistence type="inferred from homology"/>
<dbReference type="EMBL" id="MAJZ01000269">
    <property type="protein sequence ID" value="OCH78351.1"/>
    <property type="molecule type" value="Genomic_DNA"/>
</dbReference>
<evidence type="ECO:0000313" key="11">
    <source>
        <dbReference type="Proteomes" id="UP000093173"/>
    </source>
</evidence>
<comment type="similarity">
    <text evidence="2 8">Belongs to the pantothenate synthetase family.</text>
</comment>
<dbReference type="Proteomes" id="UP000093173">
    <property type="component" value="Unassembled WGS sequence"/>
</dbReference>
<comment type="pathway">
    <text evidence="1 8">Cofactor biosynthesis; (R)-pantothenate biosynthesis; (R)-pantothenate from (R)-pantoate and beta-alanine: step 1/1.</text>
</comment>
<comment type="subcellular location">
    <subcellularLocation>
        <location evidence="8">Cytoplasm</location>
    </subcellularLocation>
</comment>
<dbReference type="AlphaFoldDB" id="A0A1B9R2C3"/>
<feature type="binding site" evidence="8">
    <location>
        <begin position="186"/>
        <end position="189"/>
    </location>
    <ligand>
        <name>ATP</name>
        <dbReference type="ChEBI" id="CHEBI:30616"/>
    </ligand>
</feature>
<sequence>MNIFSEIAHVREQIKQYKRDGRSVAFVPTMGNLHEGHITLVKNAREHADIVVVSIFVNPMQFERADDLANYPRTLEDDVAKLAAEGVELVFTPTPEVMYPQGLDKQTSVEVPTLSTMLEGASRPGHFRGVATIVTKLFNIVQPDFACFGEKDFQQLAVIRQMTTDLAIDTQIIGVPTVREMDGLAMSSRNGLLTIDERQRAPVVARTMRWVSSAIRGGRNDYDSLIEDASDQLRAAGLQPDEIFIRDAQTLQTITNDTVQAVILMSAFLGQARLIDNQVVDLVTETKADNKSINKDEQSQDTQTAESE</sequence>
<keyword evidence="11" id="KW-1185">Reference proteome</keyword>
<feature type="binding site" evidence="8">
    <location>
        <position position="61"/>
    </location>
    <ligand>
        <name>beta-alanine</name>
        <dbReference type="ChEBI" id="CHEBI:57966"/>
    </ligand>
</feature>
<keyword evidence="5 8" id="KW-0547">Nucleotide-binding</keyword>
<evidence type="ECO:0000256" key="2">
    <source>
        <dbReference type="ARBA" id="ARBA00009256"/>
    </source>
</evidence>
<keyword evidence="4 8" id="KW-0566">Pantothenate biosynthesis</keyword>
<accession>A0A1B9R2C3</accession>
<dbReference type="InterPro" id="IPR014729">
    <property type="entry name" value="Rossmann-like_a/b/a_fold"/>
</dbReference>
<feature type="binding site" evidence="8">
    <location>
        <position position="61"/>
    </location>
    <ligand>
        <name>(R)-pantoate</name>
        <dbReference type="ChEBI" id="CHEBI:15980"/>
    </ligand>
</feature>
<evidence type="ECO:0000313" key="10">
    <source>
        <dbReference type="EMBL" id="OCH78351.1"/>
    </source>
</evidence>
<dbReference type="PANTHER" id="PTHR21299">
    <property type="entry name" value="CYTIDYLATE KINASE/PANTOATE-BETA-ALANINE LIGASE"/>
    <property type="match status" value="1"/>
</dbReference>
<dbReference type="InterPro" id="IPR042176">
    <property type="entry name" value="Pantoate_ligase_C"/>
</dbReference>
<dbReference type="GO" id="GO:0005829">
    <property type="term" value="C:cytosol"/>
    <property type="evidence" value="ECO:0007669"/>
    <property type="project" value="TreeGrafter"/>
</dbReference>
<feature type="binding site" evidence="8">
    <location>
        <position position="178"/>
    </location>
    <ligand>
        <name>ATP</name>
        <dbReference type="ChEBI" id="CHEBI:30616"/>
    </ligand>
</feature>
<reference evidence="11" key="1">
    <citation type="submission" date="2016-06" db="EMBL/GenBank/DDBJ databases">
        <authorList>
            <person name="Hehemann J.-H."/>
            <person name="Arevalo P."/>
            <person name="Datta M.S."/>
            <person name="Polz M.F."/>
        </authorList>
    </citation>
    <scope>NUCLEOTIDE SEQUENCE [LARGE SCALE GENOMIC DNA]</scope>
    <source>
        <strain evidence="11">9CSC122</strain>
    </source>
</reference>
<evidence type="ECO:0000256" key="8">
    <source>
        <dbReference type="HAMAP-Rule" id="MF_00158"/>
    </source>
</evidence>
<organism evidence="10 11">
    <name type="scientific">Vibrio genomosp. F10</name>
    <dbReference type="NCBI Taxonomy" id="723171"/>
    <lineage>
        <taxon>Bacteria</taxon>
        <taxon>Pseudomonadati</taxon>
        <taxon>Pseudomonadota</taxon>
        <taxon>Gammaproteobacteria</taxon>
        <taxon>Vibrionales</taxon>
        <taxon>Vibrionaceae</taxon>
        <taxon>Vibrio</taxon>
    </lineage>
</organism>
<evidence type="ECO:0000256" key="6">
    <source>
        <dbReference type="ARBA" id="ARBA00022840"/>
    </source>
</evidence>
<feature type="compositionally biased region" description="Basic and acidic residues" evidence="9">
    <location>
        <begin position="289"/>
        <end position="298"/>
    </location>
</feature>
<comment type="miscellaneous">
    <text evidence="8">The reaction proceeds by a bi uni uni bi ping pong mechanism.</text>
</comment>
<evidence type="ECO:0000256" key="7">
    <source>
        <dbReference type="ARBA" id="ARBA00048258"/>
    </source>
</evidence>
<feature type="region of interest" description="Disordered" evidence="9">
    <location>
        <begin position="289"/>
        <end position="308"/>
    </location>
</feature>
<feature type="binding site" evidence="8">
    <location>
        <begin position="149"/>
        <end position="152"/>
    </location>
    <ligand>
        <name>ATP</name>
        <dbReference type="ChEBI" id="CHEBI:30616"/>
    </ligand>
</feature>
<feature type="active site" description="Proton donor" evidence="8">
    <location>
        <position position="37"/>
    </location>
</feature>
<feature type="binding site" evidence="8">
    <location>
        <position position="155"/>
    </location>
    <ligand>
        <name>(R)-pantoate</name>
        <dbReference type="ChEBI" id="CHEBI:15980"/>
    </ligand>
</feature>
<dbReference type="FunFam" id="3.40.50.620:FF:000013">
    <property type="entry name" value="Pantothenate synthetase"/>
    <property type="match status" value="1"/>
</dbReference>
<evidence type="ECO:0000256" key="4">
    <source>
        <dbReference type="ARBA" id="ARBA00022655"/>
    </source>
</evidence>
<dbReference type="RefSeq" id="WP_017036673.1">
    <property type="nucleotide sequence ID" value="NZ_JBNGCH010000269.1"/>
</dbReference>